<evidence type="ECO:0000256" key="1">
    <source>
        <dbReference type="ARBA" id="ARBA00022723"/>
    </source>
</evidence>
<keyword evidence="9" id="KW-1185">Reference proteome</keyword>
<dbReference type="EMBL" id="MU167223">
    <property type="protein sequence ID" value="KAG0150006.1"/>
    <property type="molecule type" value="Genomic_DNA"/>
</dbReference>
<feature type="compositionally biased region" description="Polar residues" evidence="6">
    <location>
        <begin position="1"/>
        <end position="11"/>
    </location>
</feature>
<gene>
    <name evidence="8" type="ORF">CROQUDRAFT_130962</name>
</gene>
<dbReference type="SUPFAM" id="SSF57667">
    <property type="entry name" value="beta-beta-alpha zinc fingers"/>
    <property type="match status" value="1"/>
</dbReference>
<dbReference type="InterPro" id="IPR013087">
    <property type="entry name" value="Znf_C2H2_type"/>
</dbReference>
<dbReference type="GO" id="GO:0005634">
    <property type="term" value="C:nucleus"/>
    <property type="evidence" value="ECO:0007669"/>
    <property type="project" value="TreeGrafter"/>
</dbReference>
<dbReference type="GO" id="GO:0008270">
    <property type="term" value="F:zinc ion binding"/>
    <property type="evidence" value="ECO:0007669"/>
    <property type="project" value="UniProtKB-KW"/>
</dbReference>
<keyword evidence="4" id="KW-0862">Zinc</keyword>
<evidence type="ECO:0000256" key="3">
    <source>
        <dbReference type="ARBA" id="ARBA00022771"/>
    </source>
</evidence>
<protein>
    <recommendedName>
        <fullName evidence="7">C2H2-type domain-containing protein</fullName>
    </recommendedName>
</protein>
<evidence type="ECO:0000256" key="5">
    <source>
        <dbReference type="PROSITE-ProRule" id="PRU00042"/>
    </source>
</evidence>
<accession>A0A9P6TEW8</accession>
<evidence type="ECO:0000313" key="9">
    <source>
        <dbReference type="Proteomes" id="UP000886653"/>
    </source>
</evidence>
<dbReference type="PROSITE" id="PS50157">
    <property type="entry name" value="ZINC_FINGER_C2H2_2"/>
    <property type="match status" value="1"/>
</dbReference>
<evidence type="ECO:0000259" key="7">
    <source>
        <dbReference type="PROSITE" id="PS50157"/>
    </source>
</evidence>
<name>A0A9P6TEW8_9BASI</name>
<dbReference type="AlphaFoldDB" id="A0A9P6TEW8"/>
<dbReference type="SMART" id="SM00355">
    <property type="entry name" value="ZnF_C2H2"/>
    <property type="match status" value="2"/>
</dbReference>
<dbReference type="PROSITE" id="PS00028">
    <property type="entry name" value="ZINC_FINGER_C2H2_1"/>
    <property type="match status" value="1"/>
</dbReference>
<feature type="compositionally biased region" description="Low complexity" evidence="6">
    <location>
        <begin position="12"/>
        <end position="27"/>
    </location>
</feature>
<proteinExistence type="predicted"/>
<dbReference type="InterPro" id="IPR036236">
    <property type="entry name" value="Znf_C2H2_sf"/>
</dbReference>
<sequence length="562" mass="60098">MAASDLPTQTGSIPIASGSAHPSSAHSKISTSVQMSDGTCLPLSFRNPAFSRFSFGPNASDQLLPTGPSSVHMTSPPLGPSPCRLSTSLTNNACSFSLEAGFSLSPNAGFHPASFTGPGSFGASHLARMESAFCQNFVCCALPLRDLHDLLEHFEQAHCHAGDIVGVDGFEGVTLDQMAAGVGLSAELGLGPGTLPSDATSSSTDSNHRCRRRAGSRPPTTAHTFHDLRFEDEEEWSSGHDSSRSASPAHISGPITLPHSPAIRFDSEIEDNTMNRLGKTLRETLGTLRPIDRSRTSSGSRSRSDSLSGSQDGRLGTGTDRALSELIASFRSKACPERHRDQFASSGLSKQDINRAYTVQMGVAPSDLESEHLEGGAIDPAVLLEGHSFDEPASSDDAYAHLQLDPQALIQHHQQQQQQRRRRRPNIDPVTGLTPTGRLPRPWMPASEKPFKCSVPGCEKAYKQQNGLKYHKTHGHSPQTILTAEEESKAFVCHDLVCGKRYKNMNGLRYHYQHTGPHGALGIQLLSLGVHPPPQYPAGHKKASLVAALGSAGPPSSPPSFG</sequence>
<feature type="region of interest" description="Disordered" evidence="6">
    <location>
        <begin position="410"/>
        <end position="444"/>
    </location>
</feature>
<feature type="region of interest" description="Disordered" evidence="6">
    <location>
        <begin position="281"/>
        <end position="318"/>
    </location>
</feature>
<dbReference type="Gene3D" id="3.30.160.60">
    <property type="entry name" value="Classic Zinc Finger"/>
    <property type="match status" value="1"/>
</dbReference>
<keyword evidence="3 5" id="KW-0863">Zinc-finger</keyword>
<feature type="compositionally biased region" description="Low complexity" evidence="6">
    <location>
        <begin position="296"/>
        <end position="314"/>
    </location>
</feature>
<comment type="caution">
    <text evidence="8">The sequence shown here is derived from an EMBL/GenBank/DDBJ whole genome shotgun (WGS) entry which is preliminary data.</text>
</comment>
<dbReference type="PANTHER" id="PTHR23057">
    <property type="entry name" value="JUXTAPOSED WITH ANOTHER ZINC FINGER PROTEIN 1"/>
    <property type="match status" value="1"/>
</dbReference>
<reference evidence="8" key="1">
    <citation type="submission" date="2013-11" db="EMBL/GenBank/DDBJ databases">
        <title>Genome sequence of the fusiform rust pathogen reveals effectors for host alternation and coevolution with pine.</title>
        <authorList>
            <consortium name="DOE Joint Genome Institute"/>
            <person name="Smith K."/>
            <person name="Pendleton A."/>
            <person name="Kubisiak T."/>
            <person name="Anderson C."/>
            <person name="Salamov A."/>
            <person name="Aerts A."/>
            <person name="Riley R."/>
            <person name="Clum A."/>
            <person name="Lindquist E."/>
            <person name="Ence D."/>
            <person name="Campbell M."/>
            <person name="Kronenberg Z."/>
            <person name="Feau N."/>
            <person name="Dhillon B."/>
            <person name="Hamelin R."/>
            <person name="Burleigh J."/>
            <person name="Smith J."/>
            <person name="Yandell M."/>
            <person name="Nelson C."/>
            <person name="Grigoriev I."/>
            <person name="Davis J."/>
        </authorList>
    </citation>
    <scope>NUCLEOTIDE SEQUENCE</scope>
    <source>
        <strain evidence="8">G11</strain>
    </source>
</reference>
<feature type="region of interest" description="Disordered" evidence="6">
    <location>
        <begin position="1"/>
        <end position="31"/>
    </location>
</feature>
<keyword evidence="2" id="KW-0677">Repeat</keyword>
<keyword evidence="1" id="KW-0479">Metal-binding</keyword>
<feature type="region of interest" description="Disordered" evidence="6">
    <location>
        <begin position="193"/>
        <end position="261"/>
    </location>
</feature>
<dbReference type="InterPro" id="IPR051580">
    <property type="entry name" value="ZnF-Chromatin_assoc"/>
</dbReference>
<dbReference type="Proteomes" id="UP000886653">
    <property type="component" value="Unassembled WGS sequence"/>
</dbReference>
<evidence type="ECO:0000256" key="6">
    <source>
        <dbReference type="SAM" id="MobiDB-lite"/>
    </source>
</evidence>
<feature type="domain" description="C2H2-type" evidence="7">
    <location>
        <begin position="451"/>
        <end position="481"/>
    </location>
</feature>
<evidence type="ECO:0000313" key="8">
    <source>
        <dbReference type="EMBL" id="KAG0150006.1"/>
    </source>
</evidence>
<evidence type="ECO:0000256" key="2">
    <source>
        <dbReference type="ARBA" id="ARBA00022737"/>
    </source>
</evidence>
<evidence type="ECO:0000256" key="4">
    <source>
        <dbReference type="ARBA" id="ARBA00022833"/>
    </source>
</evidence>
<dbReference type="OrthoDB" id="2505759at2759"/>
<organism evidence="8 9">
    <name type="scientific">Cronartium quercuum f. sp. fusiforme G11</name>
    <dbReference type="NCBI Taxonomy" id="708437"/>
    <lineage>
        <taxon>Eukaryota</taxon>
        <taxon>Fungi</taxon>
        <taxon>Dikarya</taxon>
        <taxon>Basidiomycota</taxon>
        <taxon>Pucciniomycotina</taxon>
        <taxon>Pucciniomycetes</taxon>
        <taxon>Pucciniales</taxon>
        <taxon>Coleosporiaceae</taxon>
        <taxon>Cronartium</taxon>
    </lineage>
</organism>
<dbReference type="PANTHER" id="PTHR23057:SF0">
    <property type="entry name" value="JUXTAPOSED WITH ANOTHER ZINC FINGER PROTEIN 1"/>
    <property type="match status" value="1"/>
</dbReference>